<keyword evidence="1" id="KW-0175">Coiled coil</keyword>
<feature type="region of interest" description="Disordered" evidence="2">
    <location>
        <begin position="417"/>
        <end position="449"/>
    </location>
</feature>
<gene>
    <name evidence="3" type="ORF">MiSe_51940</name>
</gene>
<comment type="caution">
    <text evidence="3">The sequence shown here is derived from an EMBL/GenBank/DDBJ whole genome shotgun (WGS) entry which is preliminary data.</text>
</comment>
<dbReference type="SUPFAM" id="SSF53067">
    <property type="entry name" value="Actin-like ATPase domain"/>
    <property type="match status" value="1"/>
</dbReference>
<reference evidence="3" key="1">
    <citation type="submission" date="2019-10" db="EMBL/GenBank/DDBJ databases">
        <title>Draft genome sequece of Microseira wollei NIES-4236.</title>
        <authorList>
            <person name="Yamaguchi H."/>
            <person name="Suzuki S."/>
            <person name="Kawachi M."/>
        </authorList>
    </citation>
    <scope>NUCLEOTIDE SEQUENCE</scope>
    <source>
        <strain evidence="3">NIES-4236</strain>
    </source>
</reference>
<feature type="compositionally biased region" description="Polar residues" evidence="2">
    <location>
        <begin position="429"/>
        <end position="442"/>
    </location>
</feature>
<dbReference type="PANTHER" id="PTHR42749:SF1">
    <property type="entry name" value="CELL SHAPE-DETERMINING PROTEIN MREB"/>
    <property type="match status" value="1"/>
</dbReference>
<dbReference type="PANTHER" id="PTHR42749">
    <property type="entry name" value="CELL SHAPE-DETERMINING PROTEIN MREB"/>
    <property type="match status" value="1"/>
</dbReference>
<dbReference type="RefSeq" id="WP_226586223.1">
    <property type="nucleotide sequence ID" value="NZ_BLAY01000089.1"/>
</dbReference>
<dbReference type="Gene3D" id="3.30.420.40">
    <property type="match status" value="2"/>
</dbReference>
<dbReference type="AlphaFoldDB" id="A0AAV3XES8"/>
<accession>A0AAV3XES8</accession>
<feature type="region of interest" description="Disordered" evidence="2">
    <location>
        <begin position="252"/>
        <end position="300"/>
    </location>
</feature>
<dbReference type="EMBL" id="BLAY01000089">
    <property type="protein sequence ID" value="GET40385.1"/>
    <property type="molecule type" value="Genomic_DNA"/>
</dbReference>
<feature type="compositionally biased region" description="Acidic residues" evidence="2">
    <location>
        <begin position="417"/>
        <end position="428"/>
    </location>
</feature>
<evidence type="ECO:0000313" key="4">
    <source>
        <dbReference type="Proteomes" id="UP001050975"/>
    </source>
</evidence>
<organism evidence="3 4">
    <name type="scientific">Microseira wollei NIES-4236</name>
    <dbReference type="NCBI Taxonomy" id="2530354"/>
    <lineage>
        <taxon>Bacteria</taxon>
        <taxon>Bacillati</taxon>
        <taxon>Cyanobacteriota</taxon>
        <taxon>Cyanophyceae</taxon>
        <taxon>Oscillatoriophycideae</taxon>
        <taxon>Aerosakkonematales</taxon>
        <taxon>Aerosakkonemataceae</taxon>
        <taxon>Microseira</taxon>
    </lineage>
</organism>
<evidence type="ECO:0000256" key="2">
    <source>
        <dbReference type="SAM" id="MobiDB-lite"/>
    </source>
</evidence>
<dbReference type="Proteomes" id="UP001050975">
    <property type="component" value="Unassembled WGS sequence"/>
</dbReference>
<feature type="compositionally biased region" description="Basic and acidic residues" evidence="2">
    <location>
        <begin position="324"/>
        <end position="340"/>
    </location>
</feature>
<feature type="region of interest" description="Disordered" evidence="2">
    <location>
        <begin position="313"/>
        <end position="374"/>
    </location>
</feature>
<proteinExistence type="predicted"/>
<evidence type="ECO:0000256" key="1">
    <source>
        <dbReference type="SAM" id="Coils"/>
    </source>
</evidence>
<feature type="coiled-coil region" evidence="1">
    <location>
        <begin position="71"/>
        <end position="119"/>
    </location>
</feature>
<keyword evidence="4" id="KW-1185">Reference proteome</keyword>
<feature type="compositionally biased region" description="Low complexity" evidence="2">
    <location>
        <begin position="259"/>
        <end position="285"/>
    </location>
</feature>
<sequence length="1153" mass="126935">MTFQTDQIQAMIAEIDAVLNQSASFGLGWLNSRATAQQRRVLELVRSNLLSLEQQIARAAAFEPKPKPSSQEASNQQLQSVRSEIAALRQQRQALMQEIEQLEQQRQNYLSQQQQSTQKQQAIAQFFQALMGNLQETLTPQIVQTLSHLETELVTDQSPHSPSPDVEVTDVTLPPQWQEQAAQLRKQQARLDRLLKSLDAKLNLMFETLQVNMQKYQSSFSQGLEKMHSLSAESEAMLTDLIAGIEQELEQAARASQESTSSAISADAQATATATAETTTASPSAPGLSDPNPSRFKQYHPDDILLPYAGFEWRPSEQQPQSDVNRKDTEKESRERESRPEALYGGMAALVAQTESAPTQPPAPAPARSLGSIGEAERVDTISTLTDLIENSALGQSSPPQEEVLLINPVEAQPLNDETDKEELEDSSPLDTDVSTLKQPQSPGLDESVEDLPTSIKQIEADLNLEPIATTLGESVEAQSAIPQTQMPAANPGAQVVGASAATGEEEEVAGAIPDDILAEFDELFGGSTQDPRPAVSDIKANLAQPEVDNLKPPEPAPEKKAAPRQFRKAAATEINSFSNSFDAVPLTPPRFWYLGIDFGTTGLSAALLNGKTRQVYPITWSIAGKMDESDPLFRLPAVVYVKQENSESAAFLITPETESGILLKNFKQYLKIGLPYYSSETGNWEPAIQQSNHPVALHWVGQALQALLSTLKPNAEKPENVESQVSISAVGLAAENLNRALSELAGAIASVPAEWPEAYRFNVREAILGANLVENPEQICFVEEGIASALAQLVQANFSWQGDTLIIHSGASTTELGLVEIPENITSLSYSDFACRSFPYAGNFIDQDIICQLLLKDEASRIAERLIEPENSSLELPLPGEPDLATRYRLQQILESSPIGQILLEAAKHVKLDLQHQDSSTLEIDRYRWVLQRQALENLVYSPFIQCLNRELNVLLVRQGVAVESIRQVICTGGTARIDAIREWVRQKLPNATLIQDTNQNASVALGLVTLPLYPQVLDAPRHQYGDYFLLLELLRSLREQPLSVGKITQLLERRGINTGACQQRILAYLEGYLPPGIVPSYADALMLTEASRQNAANASAPLFHKQDNQTYCLNAETSDRLRRYFNAVLEPTRQTFEEPLGVYWLTPTVNR</sequence>
<name>A0AAV3XES8_9CYAN</name>
<evidence type="ECO:0000313" key="3">
    <source>
        <dbReference type="EMBL" id="GET40385.1"/>
    </source>
</evidence>
<dbReference type="InterPro" id="IPR043129">
    <property type="entry name" value="ATPase_NBD"/>
</dbReference>
<protein>
    <submittedName>
        <fullName evidence="3">Uncharacterized protein</fullName>
    </submittedName>
</protein>
<dbReference type="Gene3D" id="3.90.640.10">
    <property type="entry name" value="Actin, Chain A, domain 4"/>
    <property type="match status" value="1"/>
</dbReference>